<dbReference type="InterPro" id="IPR023358">
    <property type="entry name" value="Peptidase_M18_dom2"/>
</dbReference>
<dbReference type="OrthoDB" id="5288740at2"/>
<dbReference type="Gene3D" id="3.40.630.10">
    <property type="entry name" value="Zn peptidases"/>
    <property type="match status" value="1"/>
</dbReference>
<comment type="similarity">
    <text evidence="2 9">Belongs to the peptidase M18 family.</text>
</comment>
<evidence type="ECO:0000313" key="11">
    <source>
        <dbReference type="EMBL" id="KAB1644049.1"/>
    </source>
</evidence>
<reference evidence="11 12" key="1">
    <citation type="submission" date="2019-09" db="EMBL/GenBank/DDBJ databases">
        <title>Phylogeny of genus Pseudoclavibacter and closely related genus.</title>
        <authorList>
            <person name="Li Y."/>
        </authorList>
    </citation>
    <scope>NUCLEOTIDE SEQUENCE [LARGE SCALE GENOMIC DNA]</scope>
    <source>
        <strain evidence="11 12">KCTC 13959</strain>
    </source>
</reference>
<evidence type="ECO:0000256" key="6">
    <source>
        <dbReference type="ARBA" id="ARBA00022801"/>
    </source>
</evidence>
<dbReference type="AlphaFoldDB" id="A0A7J5BD20"/>
<evidence type="ECO:0000313" key="12">
    <source>
        <dbReference type="Proteomes" id="UP000433493"/>
    </source>
</evidence>
<proteinExistence type="inferred from homology"/>
<dbReference type="GO" id="GO:0004177">
    <property type="term" value="F:aminopeptidase activity"/>
    <property type="evidence" value="ECO:0007669"/>
    <property type="project" value="UniProtKB-KW"/>
</dbReference>
<evidence type="ECO:0000256" key="2">
    <source>
        <dbReference type="ARBA" id="ARBA00008290"/>
    </source>
</evidence>
<dbReference type="RefSeq" id="WP_158051552.1">
    <property type="nucleotide sequence ID" value="NZ_WBKB01000002.1"/>
</dbReference>
<dbReference type="SUPFAM" id="SSF53187">
    <property type="entry name" value="Zn-dependent exopeptidases"/>
    <property type="match status" value="1"/>
</dbReference>
<evidence type="ECO:0000256" key="3">
    <source>
        <dbReference type="ARBA" id="ARBA00022438"/>
    </source>
</evidence>
<dbReference type="GO" id="GO:0006508">
    <property type="term" value="P:proteolysis"/>
    <property type="evidence" value="ECO:0007669"/>
    <property type="project" value="UniProtKB-KW"/>
</dbReference>
<evidence type="ECO:0000256" key="4">
    <source>
        <dbReference type="ARBA" id="ARBA00022670"/>
    </source>
</evidence>
<keyword evidence="6 9" id="KW-0378">Hydrolase</keyword>
<dbReference type="NCBIfam" id="NF002759">
    <property type="entry name" value="PRK02813.1"/>
    <property type="match status" value="1"/>
</dbReference>
<comment type="caution">
    <text evidence="11">The sequence shown here is derived from an EMBL/GenBank/DDBJ whole genome shotgun (WGS) entry which is preliminary data.</text>
</comment>
<dbReference type="GO" id="GO:0008270">
    <property type="term" value="F:zinc ion binding"/>
    <property type="evidence" value="ECO:0007669"/>
    <property type="project" value="InterPro"/>
</dbReference>
<evidence type="ECO:0000256" key="9">
    <source>
        <dbReference type="RuleBase" id="RU004386"/>
    </source>
</evidence>
<dbReference type="GO" id="GO:0005737">
    <property type="term" value="C:cytoplasm"/>
    <property type="evidence" value="ECO:0007669"/>
    <property type="project" value="UniProtKB-ARBA"/>
</dbReference>
<keyword evidence="7 9" id="KW-0862">Zinc</keyword>
<name>A0A7J5BD20_9MICO</name>
<dbReference type="InterPro" id="IPR001948">
    <property type="entry name" value="Peptidase_M18"/>
</dbReference>
<keyword evidence="12" id="KW-1185">Reference proteome</keyword>
<dbReference type="Gene3D" id="2.30.250.10">
    <property type="entry name" value="Aminopeptidase i, Domain 2"/>
    <property type="match status" value="1"/>
</dbReference>
<keyword evidence="8 9" id="KW-0482">Metalloprotease</keyword>
<dbReference type="EC" id="3.4.11.-" evidence="10"/>
<dbReference type="Pfam" id="PF02127">
    <property type="entry name" value="Peptidase_M18"/>
    <property type="match status" value="1"/>
</dbReference>
<dbReference type="PANTHER" id="PTHR28570">
    <property type="entry name" value="ASPARTYL AMINOPEPTIDASE"/>
    <property type="match status" value="1"/>
</dbReference>
<organism evidence="11 12">
    <name type="scientific">Gulosibacter chungangensis</name>
    <dbReference type="NCBI Taxonomy" id="979746"/>
    <lineage>
        <taxon>Bacteria</taxon>
        <taxon>Bacillati</taxon>
        <taxon>Actinomycetota</taxon>
        <taxon>Actinomycetes</taxon>
        <taxon>Micrococcales</taxon>
        <taxon>Microbacteriaceae</taxon>
        <taxon>Gulosibacter</taxon>
    </lineage>
</organism>
<evidence type="ECO:0000256" key="7">
    <source>
        <dbReference type="ARBA" id="ARBA00022833"/>
    </source>
</evidence>
<dbReference type="GO" id="GO:0008237">
    <property type="term" value="F:metallopeptidase activity"/>
    <property type="evidence" value="ECO:0007669"/>
    <property type="project" value="UniProtKB-KW"/>
</dbReference>
<comment type="cofactor">
    <cofactor evidence="1 10">
        <name>Zn(2+)</name>
        <dbReference type="ChEBI" id="CHEBI:29105"/>
    </cofactor>
</comment>
<keyword evidence="5 9" id="KW-0479">Metal-binding</keyword>
<dbReference type="EMBL" id="WBKB01000002">
    <property type="protein sequence ID" value="KAB1644049.1"/>
    <property type="molecule type" value="Genomic_DNA"/>
</dbReference>
<dbReference type="PANTHER" id="PTHR28570:SF3">
    <property type="entry name" value="ASPARTYL AMINOPEPTIDASE"/>
    <property type="match status" value="1"/>
</dbReference>
<sequence>MSSIDTTFAQISALVTASPTSYHAVREVAYQLTEAGFVELDEAQAWPSGPGSYVVVRDGAVIAWRVPEQVDALTPFGVVAGHTDSPGFRLKPMPSTARSGWQSLNAEVYGGPLLNSWLDRDLRIGARLLLKDGSEALAVTGGVARIPQLAVHLDRKVNAEGLKLDAQQHTHAVLGLADGPSIIDLLAQDAAVAAEEVLAFDAFFTDAQAPSRLGANNELIASGRLDNLVSIHAGLRALIAAEPLGVIPVLAGFDHEEVGSNTRTGAGGPFLEDVLARIRESLTASGSEARRAASQSWVISSDVGHAVHPNYPERHDDDVRPIAGQGPIIKINADQRYVTDGAGEALWRGLSEDAEVPAQVFVSKNTMPCGSTVGPIMATRLGMRTVDVGIPMLSMHSARELAALSDISGLQQVLTEFYSRAH</sequence>
<evidence type="ECO:0000256" key="5">
    <source>
        <dbReference type="ARBA" id="ARBA00022723"/>
    </source>
</evidence>
<evidence type="ECO:0000256" key="1">
    <source>
        <dbReference type="ARBA" id="ARBA00001947"/>
    </source>
</evidence>
<gene>
    <name evidence="11" type="ORF">F8O05_04475</name>
</gene>
<keyword evidence="3 9" id="KW-0031">Aminopeptidase</keyword>
<protein>
    <recommendedName>
        <fullName evidence="10">M18 family aminopeptidase</fullName>
        <ecNumber evidence="10">3.4.11.-</ecNumber>
    </recommendedName>
</protein>
<dbReference type="SUPFAM" id="SSF101821">
    <property type="entry name" value="Aminopeptidase/glucanase lid domain"/>
    <property type="match status" value="1"/>
</dbReference>
<accession>A0A7J5BD20</accession>
<dbReference type="Proteomes" id="UP000433493">
    <property type="component" value="Unassembled WGS sequence"/>
</dbReference>
<evidence type="ECO:0000256" key="10">
    <source>
        <dbReference type="RuleBase" id="RU004387"/>
    </source>
</evidence>
<evidence type="ECO:0000256" key="8">
    <source>
        <dbReference type="ARBA" id="ARBA00023049"/>
    </source>
</evidence>
<dbReference type="PRINTS" id="PR00932">
    <property type="entry name" value="AMINO1PTASE"/>
</dbReference>
<keyword evidence="4 9" id="KW-0645">Protease</keyword>